<dbReference type="EMBL" id="CCBB010000001">
    <property type="protein sequence ID" value="CDO07285.1"/>
    <property type="molecule type" value="Genomic_DNA"/>
</dbReference>
<dbReference type="AlphaFoldDB" id="W9BJY7"/>
<reference evidence="3" key="2">
    <citation type="submission" date="2014-03" db="EMBL/GenBank/DDBJ databases">
        <authorList>
            <person name="Urmite Genomes"/>
        </authorList>
    </citation>
    <scope>NUCLEOTIDE SEQUENCE</scope>
    <source>
        <strain evidence="3">DSM 44829</strain>
    </source>
</reference>
<protein>
    <recommendedName>
        <fullName evidence="5">PASTA domain-containing protein</fullName>
    </recommendedName>
</protein>
<accession>W9BJY7</accession>
<name>W9BJY7_MYCCO</name>
<organism evidence="3 4">
    <name type="scientific">Mycolicibacterium cosmeticum</name>
    <dbReference type="NCBI Taxonomy" id="258533"/>
    <lineage>
        <taxon>Bacteria</taxon>
        <taxon>Bacillati</taxon>
        <taxon>Actinomycetota</taxon>
        <taxon>Actinomycetes</taxon>
        <taxon>Mycobacteriales</taxon>
        <taxon>Mycobacteriaceae</taxon>
        <taxon>Mycolicibacterium</taxon>
    </lineage>
</organism>
<feature type="compositionally biased region" description="Low complexity" evidence="1">
    <location>
        <begin position="129"/>
        <end position="149"/>
    </location>
</feature>
<evidence type="ECO:0000256" key="1">
    <source>
        <dbReference type="SAM" id="MobiDB-lite"/>
    </source>
</evidence>
<reference evidence="3" key="1">
    <citation type="submission" date="2014-03" db="EMBL/GenBank/DDBJ databases">
        <title>Draft Genome Sequence of Mycobacterium cosmeticum DSM 44829.</title>
        <authorList>
            <person name="Croce O."/>
            <person name="Robert C."/>
            <person name="Raoult D."/>
            <person name="Drancourt M."/>
        </authorList>
    </citation>
    <scope>NUCLEOTIDE SEQUENCE [LARGE SCALE GENOMIC DNA]</scope>
    <source>
        <strain evidence="3">DSM 44829</strain>
    </source>
</reference>
<keyword evidence="2" id="KW-0732">Signal</keyword>
<dbReference type="Proteomes" id="UP000028870">
    <property type="component" value="Unassembled WGS sequence"/>
</dbReference>
<proteinExistence type="predicted"/>
<evidence type="ECO:0000256" key="2">
    <source>
        <dbReference type="SAM" id="SignalP"/>
    </source>
</evidence>
<comment type="caution">
    <text evidence="3">The sequence shown here is derived from an EMBL/GenBank/DDBJ whole genome shotgun (WGS) entry which is preliminary data.</text>
</comment>
<sequence>MKKLIVLGSGTVGALAATTALFGTGVAAADDYAGQTYSDASSAAGDAGQTVVVAARVGDKLDQGDCIVTRSQTAPFASANDGAHVSNTVQFYLNCNGGVATATNPGASVASPEGRAAKAAADEAEAKALAEQQAAEQQAASQQEQELAQVSTPDQ</sequence>
<gene>
    <name evidence="3" type="ORF">BN977_02090</name>
</gene>
<feature type="chain" id="PRO_5004920901" description="PASTA domain-containing protein" evidence="2">
    <location>
        <begin position="30"/>
        <end position="155"/>
    </location>
</feature>
<dbReference type="OrthoDB" id="4735156at2"/>
<evidence type="ECO:0008006" key="5">
    <source>
        <dbReference type="Google" id="ProtNLM"/>
    </source>
</evidence>
<dbReference type="STRING" id="258533.BN977_02090"/>
<keyword evidence="4" id="KW-1185">Reference proteome</keyword>
<dbReference type="RefSeq" id="WP_036397461.1">
    <property type="nucleotide sequence ID" value="NZ_CCBB010000001.1"/>
</dbReference>
<feature type="region of interest" description="Disordered" evidence="1">
    <location>
        <begin position="104"/>
        <end position="155"/>
    </location>
</feature>
<feature type="signal peptide" evidence="2">
    <location>
        <begin position="1"/>
        <end position="29"/>
    </location>
</feature>
<evidence type="ECO:0000313" key="3">
    <source>
        <dbReference type="EMBL" id="CDO07285.1"/>
    </source>
</evidence>
<evidence type="ECO:0000313" key="4">
    <source>
        <dbReference type="Proteomes" id="UP000028870"/>
    </source>
</evidence>
<dbReference type="eggNOG" id="ENOG5031IX0">
    <property type="taxonomic scope" value="Bacteria"/>
</dbReference>